<dbReference type="Proteomes" id="UP000596083">
    <property type="component" value="Chromosome"/>
</dbReference>
<evidence type="ECO:0000256" key="3">
    <source>
        <dbReference type="ARBA" id="ARBA00022833"/>
    </source>
</evidence>
<evidence type="ECO:0000256" key="1">
    <source>
        <dbReference type="ARBA" id="ARBA00005495"/>
    </source>
</evidence>
<protein>
    <submittedName>
        <fullName evidence="6">GFA family protein</fullName>
    </submittedName>
</protein>
<dbReference type="PANTHER" id="PTHR33337">
    <property type="entry name" value="GFA DOMAIN-CONTAINING PROTEIN"/>
    <property type="match status" value="1"/>
</dbReference>
<dbReference type="EMBL" id="CP066786">
    <property type="protein sequence ID" value="QQM31931.1"/>
    <property type="molecule type" value="Genomic_DNA"/>
</dbReference>
<evidence type="ECO:0000313" key="7">
    <source>
        <dbReference type="Proteomes" id="UP000596083"/>
    </source>
</evidence>
<organism evidence="6 7">
    <name type="scientific">Martelella lutilitoris</name>
    <dbReference type="NCBI Taxonomy" id="2583532"/>
    <lineage>
        <taxon>Bacteria</taxon>
        <taxon>Pseudomonadati</taxon>
        <taxon>Pseudomonadota</taxon>
        <taxon>Alphaproteobacteria</taxon>
        <taxon>Hyphomicrobiales</taxon>
        <taxon>Aurantimonadaceae</taxon>
        <taxon>Martelella</taxon>
    </lineage>
</organism>
<evidence type="ECO:0000256" key="4">
    <source>
        <dbReference type="ARBA" id="ARBA00023239"/>
    </source>
</evidence>
<keyword evidence="4" id="KW-0456">Lyase</keyword>
<dbReference type="GO" id="GO:0016846">
    <property type="term" value="F:carbon-sulfur lyase activity"/>
    <property type="evidence" value="ECO:0007669"/>
    <property type="project" value="InterPro"/>
</dbReference>
<accession>A0A7T7HMF4</accession>
<dbReference type="PANTHER" id="PTHR33337:SF44">
    <property type="entry name" value="DUF636 DOMAIN PROTEIN (AFU_ORTHOLOGUE AFUA_1G09754)"/>
    <property type="match status" value="1"/>
</dbReference>
<keyword evidence="2" id="KW-0479">Metal-binding</keyword>
<evidence type="ECO:0000259" key="5">
    <source>
        <dbReference type="PROSITE" id="PS51891"/>
    </source>
</evidence>
<comment type="similarity">
    <text evidence="1">Belongs to the Gfa family.</text>
</comment>
<keyword evidence="3" id="KW-0862">Zinc</keyword>
<dbReference type="AlphaFoldDB" id="A0A7T7HMF4"/>
<dbReference type="InterPro" id="IPR006913">
    <property type="entry name" value="CENP-V/GFA"/>
</dbReference>
<feature type="domain" description="CENP-V/GFA" evidence="5">
    <location>
        <begin position="20"/>
        <end position="166"/>
    </location>
</feature>
<dbReference type="SUPFAM" id="SSF51316">
    <property type="entry name" value="Mss4-like"/>
    <property type="match status" value="1"/>
</dbReference>
<evidence type="ECO:0000313" key="6">
    <source>
        <dbReference type="EMBL" id="QQM31931.1"/>
    </source>
</evidence>
<dbReference type="InterPro" id="IPR011057">
    <property type="entry name" value="Mss4-like_sf"/>
</dbReference>
<evidence type="ECO:0000256" key="2">
    <source>
        <dbReference type="ARBA" id="ARBA00022723"/>
    </source>
</evidence>
<gene>
    <name evidence="6" type="ORF">JET14_07145</name>
</gene>
<proteinExistence type="inferred from homology"/>
<dbReference type="PROSITE" id="PS51891">
    <property type="entry name" value="CENP_V_GFA"/>
    <property type="match status" value="1"/>
</dbReference>
<dbReference type="Gene3D" id="3.90.1590.10">
    <property type="entry name" value="glutathione-dependent formaldehyde- activating enzyme (gfa)"/>
    <property type="match status" value="1"/>
</dbReference>
<dbReference type="Pfam" id="PF04828">
    <property type="entry name" value="GFA"/>
    <property type="match status" value="1"/>
</dbReference>
<reference evidence="6 7" key="1">
    <citation type="submission" date="2020-12" db="EMBL/GenBank/DDBJ databases">
        <authorList>
            <person name="Zheng R.K."/>
            <person name="Sun C.M."/>
        </authorList>
    </citation>
    <scope>NUCLEOTIDE SEQUENCE [LARGE SCALE GENOMIC DNA]</scope>
    <source>
        <strain evidence="6 7">ZRK001</strain>
    </source>
</reference>
<dbReference type="KEGG" id="mlut:JET14_07145"/>
<sequence length="174" mass="19412">MEPLNRRGEQAERGRETIRLDCSCQCGKVRFSVESKTPVPYQRCYCSICRKSGGGGGYAINIGADAATLNVSGAEHKRFYHARMHDGESEAERHFCGACGSALYLFDPRWPELVHPVASVVDTPLPRPPEIVHIMLGSKAAWVDVPEGEGHVHFEGYPDLSLEEWHRRHGLLQD</sequence>
<name>A0A7T7HMF4_9HYPH</name>
<dbReference type="GO" id="GO:0046872">
    <property type="term" value="F:metal ion binding"/>
    <property type="evidence" value="ECO:0007669"/>
    <property type="project" value="UniProtKB-KW"/>
</dbReference>